<sequence>MSASLRLAFLALALLSASTARADGLASGFQAHYYSYELIGLDALSGRVLVAYPVLCDYRTGEPLAAEVADAEGELPALVDYEIVRPGRRHRAAYHCRESRLYVVDVTGLKVEPTAPLPGEGEGERDGLHIAAIDALGADGRSKFFRADPRVRDTGFVLERDSVVPSGDPLRSFHDVLELARVGEEFRVHGLQVTYTYRDGTREILAYVDGLRPQPAGKGNLPPDPSFIPEPESLPPPVDTADENFAGGPPALPGSDESPAWLWPLVVALLVIAGLVGVRLGRRRASAGSQ</sequence>
<evidence type="ECO:0000256" key="2">
    <source>
        <dbReference type="SAM" id="Phobius"/>
    </source>
</evidence>
<feature type="signal peptide" evidence="3">
    <location>
        <begin position="1"/>
        <end position="22"/>
    </location>
</feature>
<proteinExistence type="predicted"/>
<gene>
    <name evidence="4" type="ORF">O0S08_40445</name>
</gene>
<evidence type="ECO:0008006" key="6">
    <source>
        <dbReference type="Google" id="ProtNLM"/>
    </source>
</evidence>
<evidence type="ECO:0000313" key="4">
    <source>
        <dbReference type="EMBL" id="WAS92491.1"/>
    </source>
</evidence>
<dbReference type="EMBL" id="CP114040">
    <property type="protein sequence ID" value="WAS92491.1"/>
    <property type="molecule type" value="Genomic_DNA"/>
</dbReference>
<reference evidence="4" key="1">
    <citation type="submission" date="2022-11" db="EMBL/GenBank/DDBJ databases">
        <title>Minimal conservation of predation-associated metabolite biosynthetic gene clusters underscores biosynthetic potential of Myxococcota including descriptions for ten novel species: Archangium lansinium sp. nov., Myxococcus landrumus sp. nov., Nannocystis bai.</title>
        <authorList>
            <person name="Ahearne A."/>
            <person name="Stevens C."/>
            <person name="Dowd S."/>
        </authorList>
    </citation>
    <scope>NUCLEOTIDE SEQUENCE</scope>
    <source>
        <strain evidence="4">Fl3</strain>
    </source>
</reference>
<keyword evidence="2" id="KW-0812">Transmembrane</keyword>
<keyword evidence="3" id="KW-0732">Signal</keyword>
<feature type="region of interest" description="Disordered" evidence="1">
    <location>
        <begin position="212"/>
        <end position="253"/>
    </location>
</feature>
<evidence type="ECO:0000313" key="5">
    <source>
        <dbReference type="Proteomes" id="UP001164459"/>
    </source>
</evidence>
<evidence type="ECO:0000256" key="3">
    <source>
        <dbReference type="SAM" id="SignalP"/>
    </source>
</evidence>
<keyword evidence="2" id="KW-0472">Membrane</keyword>
<dbReference type="Proteomes" id="UP001164459">
    <property type="component" value="Chromosome"/>
</dbReference>
<feature type="transmembrane region" description="Helical" evidence="2">
    <location>
        <begin position="261"/>
        <end position="281"/>
    </location>
</feature>
<evidence type="ECO:0000256" key="1">
    <source>
        <dbReference type="SAM" id="MobiDB-lite"/>
    </source>
</evidence>
<name>A0ABY7GZS5_9BACT</name>
<dbReference type="RefSeq" id="WP_269034841.1">
    <property type="nucleotide sequence ID" value="NZ_CP114040.1"/>
</dbReference>
<organism evidence="4 5">
    <name type="scientific">Nannocystis punicea</name>
    <dbReference type="NCBI Taxonomy" id="2995304"/>
    <lineage>
        <taxon>Bacteria</taxon>
        <taxon>Pseudomonadati</taxon>
        <taxon>Myxococcota</taxon>
        <taxon>Polyangia</taxon>
        <taxon>Nannocystales</taxon>
        <taxon>Nannocystaceae</taxon>
        <taxon>Nannocystis</taxon>
    </lineage>
</organism>
<keyword evidence="2" id="KW-1133">Transmembrane helix</keyword>
<accession>A0ABY7GZS5</accession>
<keyword evidence="5" id="KW-1185">Reference proteome</keyword>
<feature type="chain" id="PRO_5045189992" description="MYXO-CTERM domain-containing protein" evidence="3">
    <location>
        <begin position="23"/>
        <end position="290"/>
    </location>
</feature>
<protein>
    <recommendedName>
        <fullName evidence="6">MYXO-CTERM domain-containing protein</fullName>
    </recommendedName>
</protein>
<feature type="compositionally biased region" description="Pro residues" evidence="1">
    <location>
        <begin position="222"/>
        <end position="238"/>
    </location>
</feature>